<evidence type="ECO:0000256" key="1">
    <source>
        <dbReference type="SAM" id="Phobius"/>
    </source>
</evidence>
<sequence length="196" mass="21495">MEHVPATDALDLALARELHRAERILWQGRPLRRVQLGHFGIWFFAVPWTAFAAAWMTFATAGAQASQEGEFAVVSWVFPLFGVPFVLVGLGLMAIPLWPLYAARRTIFAVTDSRMIRLRLGRTLNSETVAAERVGTINRVEKSDGSGTLKIATGVGRDSDGDPKIETFSIGEVSNVMEAEQAVRKMIERASRPAAG</sequence>
<keyword evidence="1" id="KW-0812">Transmembrane</keyword>
<feature type="transmembrane region" description="Helical" evidence="1">
    <location>
        <begin position="39"/>
        <end position="61"/>
    </location>
</feature>
<comment type="caution">
    <text evidence="2">The sequence shown here is derived from an EMBL/GenBank/DDBJ whole genome shotgun (WGS) entry which is preliminary data.</text>
</comment>
<dbReference type="Proteomes" id="UP000431922">
    <property type="component" value="Unassembled WGS sequence"/>
</dbReference>
<protein>
    <recommendedName>
        <fullName evidence="4">DUF304 domain-containing protein</fullName>
    </recommendedName>
</protein>
<evidence type="ECO:0000313" key="2">
    <source>
        <dbReference type="EMBL" id="MXP43056.1"/>
    </source>
</evidence>
<evidence type="ECO:0008006" key="4">
    <source>
        <dbReference type="Google" id="ProtNLM"/>
    </source>
</evidence>
<keyword evidence="3" id="KW-1185">Reference proteome</keyword>
<keyword evidence="1" id="KW-1133">Transmembrane helix</keyword>
<dbReference type="EMBL" id="WTYL01000001">
    <property type="protein sequence ID" value="MXP43056.1"/>
    <property type="molecule type" value="Genomic_DNA"/>
</dbReference>
<feature type="transmembrane region" description="Helical" evidence="1">
    <location>
        <begin position="73"/>
        <end position="98"/>
    </location>
</feature>
<gene>
    <name evidence="2" type="ORF">GRI65_01140</name>
</gene>
<name>A0A845AYP8_9SPHN</name>
<proteinExistence type="predicted"/>
<organism evidence="2 3">
    <name type="scientific">Allopontixanthobacter sediminis</name>
    <dbReference type="NCBI Taxonomy" id="1689985"/>
    <lineage>
        <taxon>Bacteria</taxon>
        <taxon>Pseudomonadati</taxon>
        <taxon>Pseudomonadota</taxon>
        <taxon>Alphaproteobacteria</taxon>
        <taxon>Sphingomonadales</taxon>
        <taxon>Erythrobacteraceae</taxon>
        <taxon>Allopontixanthobacter</taxon>
    </lineage>
</organism>
<dbReference type="AlphaFoldDB" id="A0A845AYP8"/>
<evidence type="ECO:0000313" key="3">
    <source>
        <dbReference type="Proteomes" id="UP000431922"/>
    </source>
</evidence>
<accession>A0A845AYP8</accession>
<keyword evidence="1" id="KW-0472">Membrane</keyword>
<reference evidence="2 3" key="1">
    <citation type="submission" date="2019-12" db="EMBL/GenBank/DDBJ databases">
        <title>Genomic-based taxomic classification of the family Erythrobacteraceae.</title>
        <authorList>
            <person name="Xu L."/>
        </authorList>
    </citation>
    <scope>NUCLEOTIDE SEQUENCE [LARGE SCALE GENOMIC DNA]</scope>
    <source>
        <strain evidence="2 3">KCTC 42453</strain>
    </source>
</reference>